<evidence type="ECO:0000313" key="4">
    <source>
        <dbReference type="Proteomes" id="UP000236893"/>
    </source>
</evidence>
<evidence type="ECO:0000313" key="3">
    <source>
        <dbReference type="EMBL" id="POY38317.1"/>
    </source>
</evidence>
<organism evidence="3 4">
    <name type="scientific">Solitalea longa</name>
    <dbReference type="NCBI Taxonomy" id="2079460"/>
    <lineage>
        <taxon>Bacteria</taxon>
        <taxon>Pseudomonadati</taxon>
        <taxon>Bacteroidota</taxon>
        <taxon>Sphingobacteriia</taxon>
        <taxon>Sphingobacteriales</taxon>
        <taxon>Sphingobacteriaceae</taxon>
        <taxon>Solitalea</taxon>
    </lineage>
</organism>
<dbReference type="Pfam" id="PF12729">
    <property type="entry name" value="4HB_MCP_1"/>
    <property type="match status" value="1"/>
</dbReference>
<feature type="transmembrane region" description="Helical" evidence="1">
    <location>
        <begin position="12"/>
        <end position="31"/>
    </location>
</feature>
<accession>A0A2S5A7T5</accession>
<name>A0A2S5A7T5_9SPHI</name>
<evidence type="ECO:0000256" key="1">
    <source>
        <dbReference type="SAM" id="Phobius"/>
    </source>
</evidence>
<gene>
    <name evidence="3" type="ORF">C3K47_02655</name>
</gene>
<dbReference type="Proteomes" id="UP000236893">
    <property type="component" value="Unassembled WGS sequence"/>
</dbReference>
<dbReference type="OrthoDB" id="1438991at2"/>
<dbReference type="AlphaFoldDB" id="A0A2S5A7T5"/>
<keyword evidence="1" id="KW-1133">Transmembrane helix</keyword>
<keyword evidence="4" id="KW-1185">Reference proteome</keyword>
<dbReference type="InterPro" id="IPR024478">
    <property type="entry name" value="HlyB_4HB_MCP"/>
</dbReference>
<dbReference type="RefSeq" id="WP_103787547.1">
    <property type="nucleotide sequence ID" value="NZ_PQVF01000002.1"/>
</dbReference>
<keyword evidence="1" id="KW-0812">Transmembrane</keyword>
<feature type="transmembrane region" description="Helical" evidence="1">
    <location>
        <begin position="187"/>
        <end position="208"/>
    </location>
</feature>
<evidence type="ECO:0000259" key="2">
    <source>
        <dbReference type="Pfam" id="PF12729"/>
    </source>
</evidence>
<sequence>MMKWAFTLQQKAKISVLLVLVFVIVLFKNIYDRKNVVALGASFSTVYEDRLLAESYIFHFAESLHKKMEAIEKSNLTDKNVKQLKDKLNKHNTTIDSLFFRYESTKLTVRESICYNEFKKTVLNLRKLEEQYLNSEFEQGSVPKFITVMDFKLSTAAQKLNQLSEIQIAEGKALNEQSKKIIARSTLLTQLELGVLIFIGLIIQVLIFTSKSVMPKKSAGGHDLN</sequence>
<dbReference type="EMBL" id="PQVF01000002">
    <property type="protein sequence ID" value="POY38317.1"/>
    <property type="molecule type" value="Genomic_DNA"/>
</dbReference>
<keyword evidence="1" id="KW-0472">Membrane</keyword>
<reference evidence="3 4" key="1">
    <citation type="submission" date="2018-01" db="EMBL/GenBank/DDBJ databases">
        <authorList>
            <person name="Gaut B.S."/>
            <person name="Morton B.R."/>
            <person name="Clegg M.T."/>
            <person name="Duvall M.R."/>
        </authorList>
    </citation>
    <scope>NUCLEOTIDE SEQUENCE [LARGE SCALE GENOMIC DNA]</scope>
    <source>
        <strain evidence="3 4">HR-AV</strain>
    </source>
</reference>
<feature type="domain" description="Chemotaxis methyl-accepting receptor HlyB-like 4HB MCP" evidence="2">
    <location>
        <begin position="12"/>
        <end position="180"/>
    </location>
</feature>
<proteinExistence type="predicted"/>
<protein>
    <recommendedName>
        <fullName evidence="2">Chemotaxis methyl-accepting receptor HlyB-like 4HB MCP domain-containing protein</fullName>
    </recommendedName>
</protein>
<comment type="caution">
    <text evidence="3">The sequence shown here is derived from an EMBL/GenBank/DDBJ whole genome shotgun (WGS) entry which is preliminary data.</text>
</comment>